<dbReference type="InterPro" id="IPR036286">
    <property type="entry name" value="LexA/Signal_pep-like_sf"/>
</dbReference>
<evidence type="ECO:0000256" key="7">
    <source>
        <dbReference type="SAM" id="MobiDB-lite"/>
    </source>
</evidence>
<evidence type="ECO:0000259" key="8">
    <source>
        <dbReference type="Pfam" id="PF10502"/>
    </source>
</evidence>
<proteinExistence type="inferred from homology"/>
<evidence type="ECO:0000256" key="1">
    <source>
        <dbReference type="ARBA" id="ARBA00000677"/>
    </source>
</evidence>
<dbReference type="RefSeq" id="WP_344793752.1">
    <property type="nucleotide sequence ID" value="NZ_BAABAU010000001.1"/>
</dbReference>
<dbReference type="PROSITE" id="PS00761">
    <property type="entry name" value="SPASE_I_3"/>
    <property type="match status" value="1"/>
</dbReference>
<evidence type="ECO:0000256" key="3">
    <source>
        <dbReference type="ARBA" id="ARBA00009370"/>
    </source>
</evidence>
<dbReference type="PANTHER" id="PTHR43390:SF1">
    <property type="entry name" value="CHLOROPLAST PROCESSING PEPTIDASE"/>
    <property type="match status" value="1"/>
</dbReference>
<sequence length="299" mass="32061">MTDNGTFMGRLRRGLQLPSIGAPSGGAHSSAGDASRGGAGGRAESSTAGDDDSGESGGLRPRNGRRPRRSGAARFVRDLVIIFLAALLISFLIKTFLVRSFYIPSASMENTLQINDRIIVNELVPKVTPIKRGDVVVFTDPGGWLTGQEQTSSQTGNPVVDGVQWFLTQVGLGTQDSDDHLIKRVIGLPGDKVACCNDFGQMTVNGVPLDEPYTKLPAGVTRESQNDFSVTVPAGSLWVEGDNRYNSADSRLQTGTPSKGFVPESDVVGRAFVITWPASRWTWLDDYPSVFRGTDKGAK</sequence>
<dbReference type="InterPro" id="IPR019758">
    <property type="entry name" value="Pept_S26A_signal_pept_1_CS"/>
</dbReference>
<feature type="transmembrane region" description="Helical" evidence="6">
    <location>
        <begin position="75"/>
        <end position="97"/>
    </location>
</feature>
<dbReference type="EC" id="3.4.21.89" evidence="4 6"/>
<evidence type="ECO:0000313" key="10">
    <source>
        <dbReference type="Proteomes" id="UP001501594"/>
    </source>
</evidence>
<evidence type="ECO:0000256" key="2">
    <source>
        <dbReference type="ARBA" id="ARBA00004401"/>
    </source>
</evidence>
<keyword evidence="6" id="KW-1133">Transmembrane helix</keyword>
<protein>
    <recommendedName>
        <fullName evidence="4 6">Signal peptidase I</fullName>
        <ecNumber evidence="4 6">3.4.21.89</ecNumber>
    </recommendedName>
</protein>
<dbReference type="Proteomes" id="UP001501594">
    <property type="component" value="Unassembled WGS sequence"/>
</dbReference>
<dbReference type="NCBIfam" id="TIGR02227">
    <property type="entry name" value="sigpep_I_bact"/>
    <property type="match status" value="1"/>
</dbReference>
<keyword evidence="6" id="KW-0645">Protease</keyword>
<dbReference type="CDD" id="cd06530">
    <property type="entry name" value="S26_SPase_I"/>
    <property type="match status" value="1"/>
</dbReference>
<keyword evidence="6" id="KW-0812">Transmembrane</keyword>
<dbReference type="SUPFAM" id="SSF51306">
    <property type="entry name" value="LexA/Signal peptidase"/>
    <property type="match status" value="1"/>
</dbReference>
<reference evidence="10" key="1">
    <citation type="journal article" date="2019" name="Int. J. Syst. Evol. Microbiol.">
        <title>The Global Catalogue of Microorganisms (GCM) 10K type strain sequencing project: providing services to taxonomists for standard genome sequencing and annotation.</title>
        <authorList>
            <consortium name="The Broad Institute Genomics Platform"/>
            <consortium name="The Broad Institute Genome Sequencing Center for Infectious Disease"/>
            <person name="Wu L."/>
            <person name="Ma J."/>
        </authorList>
    </citation>
    <scope>NUCLEOTIDE SEQUENCE [LARGE SCALE GENOMIC DNA]</scope>
    <source>
        <strain evidence="10">JCM 17442</strain>
    </source>
</reference>
<name>A0ABP8DZ48_9MICO</name>
<gene>
    <name evidence="9" type="ORF">GCM10022256_08180</name>
</gene>
<feature type="compositionally biased region" description="Low complexity" evidence="7">
    <location>
        <begin position="19"/>
        <end position="34"/>
    </location>
</feature>
<dbReference type="Pfam" id="PF10502">
    <property type="entry name" value="Peptidase_S26"/>
    <property type="match status" value="1"/>
</dbReference>
<evidence type="ECO:0000256" key="6">
    <source>
        <dbReference type="RuleBase" id="RU362042"/>
    </source>
</evidence>
<accession>A0ABP8DZ48</accession>
<comment type="caution">
    <text evidence="9">The sequence shown here is derived from an EMBL/GenBank/DDBJ whole genome shotgun (WGS) entry which is preliminary data.</text>
</comment>
<organism evidence="9 10">
    <name type="scientific">Frondihabitans peucedani</name>
    <dbReference type="NCBI Taxonomy" id="598626"/>
    <lineage>
        <taxon>Bacteria</taxon>
        <taxon>Bacillati</taxon>
        <taxon>Actinomycetota</taxon>
        <taxon>Actinomycetes</taxon>
        <taxon>Micrococcales</taxon>
        <taxon>Microbacteriaceae</taxon>
        <taxon>Frondihabitans</taxon>
    </lineage>
</organism>
<keyword evidence="10" id="KW-1185">Reference proteome</keyword>
<comment type="subcellular location">
    <subcellularLocation>
        <location evidence="2">Cell membrane</location>
        <topology evidence="2">Single-pass type II membrane protein</topology>
    </subcellularLocation>
    <subcellularLocation>
        <location evidence="6">Membrane</location>
        <topology evidence="6">Single-pass type II membrane protein</topology>
    </subcellularLocation>
</comment>
<keyword evidence="6" id="KW-0472">Membrane</keyword>
<dbReference type="PANTHER" id="PTHR43390">
    <property type="entry name" value="SIGNAL PEPTIDASE I"/>
    <property type="match status" value="1"/>
</dbReference>
<keyword evidence="5 6" id="KW-0378">Hydrolase</keyword>
<comment type="catalytic activity">
    <reaction evidence="1 6">
        <text>Cleavage of hydrophobic, N-terminal signal or leader sequences from secreted and periplasmic proteins.</text>
        <dbReference type="EC" id="3.4.21.89"/>
    </reaction>
</comment>
<evidence type="ECO:0000256" key="4">
    <source>
        <dbReference type="ARBA" id="ARBA00013208"/>
    </source>
</evidence>
<comment type="similarity">
    <text evidence="3 6">Belongs to the peptidase S26 family.</text>
</comment>
<evidence type="ECO:0000256" key="5">
    <source>
        <dbReference type="ARBA" id="ARBA00022801"/>
    </source>
</evidence>
<dbReference type="PRINTS" id="PR00727">
    <property type="entry name" value="LEADERPTASE"/>
</dbReference>
<dbReference type="InterPro" id="IPR000223">
    <property type="entry name" value="Pept_S26A_signal_pept_1"/>
</dbReference>
<evidence type="ECO:0000313" key="9">
    <source>
        <dbReference type="EMBL" id="GAA4265206.1"/>
    </source>
</evidence>
<dbReference type="EMBL" id="BAABAU010000001">
    <property type="protein sequence ID" value="GAA4265206.1"/>
    <property type="molecule type" value="Genomic_DNA"/>
</dbReference>
<dbReference type="InterPro" id="IPR019533">
    <property type="entry name" value="Peptidase_S26"/>
</dbReference>
<feature type="region of interest" description="Disordered" evidence="7">
    <location>
        <begin position="16"/>
        <end position="68"/>
    </location>
</feature>
<dbReference type="Gene3D" id="2.10.109.10">
    <property type="entry name" value="Umud Fragment, subunit A"/>
    <property type="match status" value="1"/>
</dbReference>
<feature type="domain" description="Peptidase S26" evidence="8">
    <location>
        <begin position="78"/>
        <end position="276"/>
    </location>
</feature>